<dbReference type="Proteomes" id="UP000321204">
    <property type="component" value="Chromosome"/>
</dbReference>
<keyword evidence="1" id="KW-0812">Transmembrane</keyword>
<reference evidence="3 4" key="1">
    <citation type="journal article" date="2015" name="Int. J. Syst. Evol. Microbiol.">
        <title>Flavisolibacter ginsenosidimutans sp. nov., with ginsenoside-converting activity isolated from soil used for cultivating ginseng.</title>
        <authorList>
            <person name="Zhao Y."/>
            <person name="Liu Q."/>
            <person name="Kang M.S."/>
            <person name="Jin F."/>
            <person name="Yu H."/>
            <person name="Im W.T."/>
        </authorList>
    </citation>
    <scope>NUCLEOTIDE SEQUENCE [LARGE SCALE GENOMIC DNA]</scope>
    <source>
        <strain evidence="3 4">Gsoil 636</strain>
    </source>
</reference>
<evidence type="ECO:0000313" key="4">
    <source>
        <dbReference type="Proteomes" id="UP000321204"/>
    </source>
</evidence>
<feature type="transmembrane region" description="Helical" evidence="1">
    <location>
        <begin position="95"/>
        <end position="115"/>
    </location>
</feature>
<evidence type="ECO:0000259" key="2">
    <source>
        <dbReference type="Pfam" id="PF00892"/>
    </source>
</evidence>
<accession>A0A5B8UHW1</accession>
<dbReference type="RefSeq" id="WP_146785883.1">
    <property type="nucleotide sequence ID" value="NZ_BAABIO010000001.1"/>
</dbReference>
<keyword evidence="1" id="KW-1133">Transmembrane helix</keyword>
<proteinExistence type="predicted"/>
<keyword evidence="1" id="KW-0472">Membrane</keyword>
<dbReference type="SUPFAM" id="SSF103481">
    <property type="entry name" value="Multidrug resistance efflux transporter EmrE"/>
    <property type="match status" value="2"/>
</dbReference>
<protein>
    <submittedName>
        <fullName evidence="3">EamA family transporter</fullName>
    </submittedName>
</protein>
<name>A0A5B8UHW1_9BACT</name>
<feature type="transmembrane region" description="Helical" evidence="1">
    <location>
        <begin position="276"/>
        <end position="292"/>
    </location>
</feature>
<feature type="transmembrane region" description="Helical" evidence="1">
    <location>
        <begin position="66"/>
        <end position="88"/>
    </location>
</feature>
<dbReference type="KEGG" id="fgg:FSB75_08995"/>
<dbReference type="OrthoDB" id="9795255at2"/>
<evidence type="ECO:0000256" key="1">
    <source>
        <dbReference type="SAM" id="Phobius"/>
    </source>
</evidence>
<dbReference type="Gene3D" id="1.10.3730.20">
    <property type="match status" value="1"/>
</dbReference>
<dbReference type="InterPro" id="IPR000620">
    <property type="entry name" value="EamA_dom"/>
</dbReference>
<sequence length="293" mass="32610">MIETFFTAVAVTLRIVSNPLGNVFQKQLTAKGHHPLLVNFLTYFLLSLVCLVIAFTVHWKTLPQPFWFYSIAGGIVGALGNGFLVKALQKGELSVLGPINSYKAIVSIVVGIFLLGEVPNLWGLLGIASIVYGSYFVLDTTEEKFSWSLFKRREIQFRVWAMVFTAVEAVFVKKVILLSSVSVAFLSWCWFGGFFSLLLLLVYCVNVKAETQKIKQTDLGKYASLVACIGTMQATTNYAFDHMPVGYALALFQLSIIVSVWLGHRMFNEKDVRKKMIGSVIMIVGSVVIILLK</sequence>
<organism evidence="3 4">
    <name type="scientific">Flavisolibacter ginsenosidimutans</name>
    <dbReference type="NCBI Taxonomy" id="661481"/>
    <lineage>
        <taxon>Bacteria</taxon>
        <taxon>Pseudomonadati</taxon>
        <taxon>Bacteroidota</taxon>
        <taxon>Chitinophagia</taxon>
        <taxon>Chitinophagales</taxon>
        <taxon>Chitinophagaceae</taxon>
        <taxon>Flavisolibacter</taxon>
    </lineage>
</organism>
<evidence type="ECO:0000313" key="3">
    <source>
        <dbReference type="EMBL" id="QEC56022.1"/>
    </source>
</evidence>
<feature type="transmembrane region" description="Helical" evidence="1">
    <location>
        <begin position="185"/>
        <end position="207"/>
    </location>
</feature>
<feature type="transmembrane region" description="Helical" evidence="1">
    <location>
        <begin position="36"/>
        <end position="60"/>
    </location>
</feature>
<feature type="domain" description="EamA" evidence="2">
    <location>
        <begin position="23"/>
        <end position="138"/>
    </location>
</feature>
<feature type="transmembrane region" description="Helical" evidence="1">
    <location>
        <begin position="219"/>
        <end position="240"/>
    </location>
</feature>
<dbReference type="PANTHER" id="PTHR22911">
    <property type="entry name" value="ACYL-MALONYL CONDENSING ENZYME-RELATED"/>
    <property type="match status" value="1"/>
</dbReference>
<dbReference type="GO" id="GO:0016020">
    <property type="term" value="C:membrane"/>
    <property type="evidence" value="ECO:0007669"/>
    <property type="project" value="InterPro"/>
</dbReference>
<keyword evidence="4" id="KW-1185">Reference proteome</keyword>
<feature type="transmembrane region" description="Helical" evidence="1">
    <location>
        <begin position="159"/>
        <end position="179"/>
    </location>
</feature>
<dbReference type="EMBL" id="CP042433">
    <property type="protein sequence ID" value="QEC56022.1"/>
    <property type="molecule type" value="Genomic_DNA"/>
</dbReference>
<dbReference type="Pfam" id="PF00892">
    <property type="entry name" value="EamA"/>
    <property type="match status" value="1"/>
</dbReference>
<feature type="transmembrane region" description="Helical" evidence="1">
    <location>
        <begin position="246"/>
        <end position="264"/>
    </location>
</feature>
<feature type="transmembrane region" description="Helical" evidence="1">
    <location>
        <begin position="121"/>
        <end position="138"/>
    </location>
</feature>
<dbReference type="InterPro" id="IPR037185">
    <property type="entry name" value="EmrE-like"/>
</dbReference>
<dbReference type="AlphaFoldDB" id="A0A5B8UHW1"/>
<gene>
    <name evidence="3" type="ORF">FSB75_08995</name>
</gene>